<reference evidence="6" key="1">
    <citation type="journal article" date="2019" name="Int. J. Syst. Evol. Microbiol.">
        <title>The Global Catalogue of Microorganisms (GCM) 10K type strain sequencing project: providing services to taxonomists for standard genome sequencing and annotation.</title>
        <authorList>
            <consortium name="The Broad Institute Genomics Platform"/>
            <consortium name="The Broad Institute Genome Sequencing Center for Infectious Disease"/>
            <person name="Wu L."/>
            <person name="Ma J."/>
        </authorList>
    </citation>
    <scope>NUCLEOTIDE SEQUENCE [LARGE SCALE GENOMIC DNA]</scope>
    <source>
        <strain evidence="6">JCM 19635</strain>
    </source>
</reference>
<evidence type="ECO:0000313" key="6">
    <source>
        <dbReference type="Proteomes" id="UP001596513"/>
    </source>
</evidence>
<feature type="domain" description="HTH araC/xylS-type" evidence="4">
    <location>
        <begin position="120"/>
        <end position="199"/>
    </location>
</feature>
<dbReference type="Gene3D" id="3.30.70.100">
    <property type="match status" value="1"/>
</dbReference>
<protein>
    <submittedName>
        <fullName evidence="5">Helix-turn-helix domain-containing protein</fullName>
    </submittedName>
</protein>
<evidence type="ECO:0000256" key="3">
    <source>
        <dbReference type="ARBA" id="ARBA00023163"/>
    </source>
</evidence>
<gene>
    <name evidence="5" type="ORF">ACFQT0_27010</name>
</gene>
<dbReference type="PANTHER" id="PTHR43280">
    <property type="entry name" value="ARAC-FAMILY TRANSCRIPTIONAL REGULATOR"/>
    <property type="match status" value="1"/>
</dbReference>
<keyword evidence="2" id="KW-0238">DNA-binding</keyword>
<accession>A0ABW2UCK4</accession>
<keyword evidence="1" id="KW-0805">Transcription regulation</keyword>
<dbReference type="SUPFAM" id="SSF46689">
    <property type="entry name" value="Homeodomain-like"/>
    <property type="match status" value="1"/>
</dbReference>
<evidence type="ECO:0000259" key="4">
    <source>
        <dbReference type="PROSITE" id="PS01124"/>
    </source>
</evidence>
<evidence type="ECO:0000313" key="5">
    <source>
        <dbReference type="EMBL" id="MFC7670624.1"/>
    </source>
</evidence>
<sequence>MLNKCDAAVRYFGFAGPAAGASRLSIRNMVCPRCLRVVQRELEKAGLVVDDVALGAANVRMADGSPVDEPAVEAALQAFGFALVDDPRDQLVEQVKALVVELIHYTPAEKQPYQTYSHFISERLGRSYAYLSHQFSLREGLTLEKYIIRQKVERAKELLSYQDAKVAEVARLLGYSSAAHLTNQFRQVTGMSPSDFQALGPGSAGRLSLHDLA</sequence>
<organism evidence="5 6">
    <name type="scientific">Hymenobacter humi</name>
    <dbReference type="NCBI Taxonomy" id="1411620"/>
    <lineage>
        <taxon>Bacteria</taxon>
        <taxon>Pseudomonadati</taxon>
        <taxon>Bacteroidota</taxon>
        <taxon>Cytophagia</taxon>
        <taxon>Cytophagales</taxon>
        <taxon>Hymenobacteraceae</taxon>
        <taxon>Hymenobacter</taxon>
    </lineage>
</organism>
<name>A0ABW2UCK4_9BACT</name>
<dbReference type="InterPro" id="IPR018060">
    <property type="entry name" value="HTH_AraC"/>
</dbReference>
<proteinExistence type="predicted"/>
<dbReference type="EMBL" id="JBHTEK010000003">
    <property type="protein sequence ID" value="MFC7670624.1"/>
    <property type="molecule type" value="Genomic_DNA"/>
</dbReference>
<dbReference type="PROSITE" id="PS00041">
    <property type="entry name" value="HTH_ARAC_FAMILY_1"/>
    <property type="match status" value="1"/>
</dbReference>
<dbReference type="PANTHER" id="PTHR43280:SF31">
    <property type="entry name" value="TRANSCRIPTIONAL REGULATORY PROTEIN"/>
    <property type="match status" value="1"/>
</dbReference>
<evidence type="ECO:0000256" key="1">
    <source>
        <dbReference type="ARBA" id="ARBA00023015"/>
    </source>
</evidence>
<keyword evidence="6" id="KW-1185">Reference proteome</keyword>
<dbReference type="SMART" id="SM00342">
    <property type="entry name" value="HTH_ARAC"/>
    <property type="match status" value="1"/>
</dbReference>
<keyword evidence="3" id="KW-0804">Transcription</keyword>
<evidence type="ECO:0000256" key="2">
    <source>
        <dbReference type="ARBA" id="ARBA00023125"/>
    </source>
</evidence>
<dbReference type="Pfam" id="PF12833">
    <property type="entry name" value="HTH_18"/>
    <property type="match status" value="1"/>
</dbReference>
<dbReference type="PROSITE" id="PS01124">
    <property type="entry name" value="HTH_ARAC_FAMILY_2"/>
    <property type="match status" value="1"/>
</dbReference>
<dbReference type="InterPro" id="IPR009057">
    <property type="entry name" value="Homeodomain-like_sf"/>
</dbReference>
<dbReference type="RefSeq" id="WP_380206335.1">
    <property type="nucleotide sequence ID" value="NZ_JBHTEK010000003.1"/>
</dbReference>
<comment type="caution">
    <text evidence="5">The sequence shown here is derived from an EMBL/GenBank/DDBJ whole genome shotgun (WGS) entry which is preliminary data.</text>
</comment>
<dbReference type="Gene3D" id="1.10.10.60">
    <property type="entry name" value="Homeodomain-like"/>
    <property type="match status" value="1"/>
</dbReference>
<dbReference type="InterPro" id="IPR018062">
    <property type="entry name" value="HTH_AraC-typ_CS"/>
</dbReference>
<dbReference type="Proteomes" id="UP001596513">
    <property type="component" value="Unassembled WGS sequence"/>
</dbReference>